<dbReference type="Proteomes" id="UP000826212">
    <property type="component" value="Chromosome"/>
</dbReference>
<sequence>MSTSIQKLDKDKFIKKVMNYTENMEWNYQGDKPCIIDFYAEWCSPCKAIEPILEELYAAYKKEIYIYKIDTEKEEELAALFGIQSVPSLLFVPLDSKPQMVQGALPQTVLEDYINTILLEQ</sequence>
<accession>A0AC61NRC9</accession>
<organism evidence="1 2">
    <name type="scientific">Halosquirtibacter laminarini</name>
    <dbReference type="NCBI Taxonomy" id="3374600"/>
    <lineage>
        <taxon>Bacteria</taxon>
        <taxon>Pseudomonadati</taxon>
        <taxon>Bacteroidota</taxon>
        <taxon>Bacteroidia</taxon>
        <taxon>Marinilabiliales</taxon>
        <taxon>Prolixibacteraceae</taxon>
        <taxon>Halosquirtibacter</taxon>
    </lineage>
</organism>
<reference evidence="1" key="1">
    <citation type="submission" date="2021-08" db="EMBL/GenBank/DDBJ databases">
        <title>Novel anaerobic bacterium isolated from sea squirt in East Sea, Republic of Korea.</title>
        <authorList>
            <person name="Nguyen T.H."/>
            <person name="Li Z."/>
            <person name="Lee Y.-J."/>
            <person name="Ko J."/>
            <person name="Kim S.-G."/>
        </authorList>
    </citation>
    <scope>NUCLEOTIDE SEQUENCE</scope>
    <source>
        <strain evidence="1">KCTC 25031</strain>
    </source>
</reference>
<proteinExistence type="predicted"/>
<protein>
    <submittedName>
        <fullName evidence="1">Thioredoxin fold domain-containing protein</fullName>
    </submittedName>
</protein>
<gene>
    <name evidence="1" type="ORF">K4L44_08385</name>
</gene>
<evidence type="ECO:0000313" key="1">
    <source>
        <dbReference type="EMBL" id="QZE15834.1"/>
    </source>
</evidence>
<name>A0AC61NRC9_9BACT</name>
<dbReference type="EMBL" id="CP081303">
    <property type="protein sequence ID" value="QZE15834.1"/>
    <property type="molecule type" value="Genomic_DNA"/>
</dbReference>
<evidence type="ECO:0000313" key="2">
    <source>
        <dbReference type="Proteomes" id="UP000826212"/>
    </source>
</evidence>
<keyword evidence="2" id="KW-1185">Reference proteome</keyword>